<feature type="chain" id="PRO_5003193067" description="Protein kinase domain-containing protein" evidence="1">
    <location>
        <begin position="24"/>
        <end position="388"/>
    </location>
</feature>
<dbReference type="PROSITE" id="PS50011">
    <property type="entry name" value="PROTEIN_KINASE_DOM"/>
    <property type="match status" value="1"/>
</dbReference>
<proteinExistence type="predicted"/>
<gene>
    <name evidence="3" type="ORF">GSOID_T00014437001</name>
</gene>
<evidence type="ECO:0000259" key="2">
    <source>
        <dbReference type="PROSITE" id="PS50011"/>
    </source>
</evidence>
<evidence type="ECO:0000313" key="3">
    <source>
        <dbReference type="EMBL" id="CBY10826.1"/>
    </source>
</evidence>
<dbReference type="AlphaFoldDB" id="E4XL65"/>
<dbReference type="Gene3D" id="1.10.510.10">
    <property type="entry name" value="Transferase(Phosphotransferase) domain 1"/>
    <property type="match status" value="1"/>
</dbReference>
<dbReference type="SUPFAM" id="SSF56112">
    <property type="entry name" value="Protein kinase-like (PK-like)"/>
    <property type="match status" value="1"/>
</dbReference>
<organism evidence="3">
    <name type="scientific">Oikopleura dioica</name>
    <name type="common">Tunicate</name>
    <dbReference type="NCBI Taxonomy" id="34765"/>
    <lineage>
        <taxon>Eukaryota</taxon>
        <taxon>Metazoa</taxon>
        <taxon>Chordata</taxon>
        <taxon>Tunicata</taxon>
        <taxon>Appendicularia</taxon>
        <taxon>Copelata</taxon>
        <taxon>Oikopleuridae</taxon>
        <taxon>Oikopleura</taxon>
    </lineage>
</organism>
<dbReference type="GO" id="GO:0005524">
    <property type="term" value="F:ATP binding"/>
    <property type="evidence" value="ECO:0007669"/>
    <property type="project" value="InterPro"/>
</dbReference>
<dbReference type="GO" id="GO:0004674">
    <property type="term" value="F:protein serine/threonine kinase activity"/>
    <property type="evidence" value="ECO:0007669"/>
    <property type="project" value="TreeGrafter"/>
</dbReference>
<evidence type="ECO:0000313" key="4">
    <source>
        <dbReference type="Proteomes" id="UP000001307"/>
    </source>
</evidence>
<evidence type="ECO:0000256" key="1">
    <source>
        <dbReference type="SAM" id="SignalP"/>
    </source>
</evidence>
<feature type="domain" description="Protein kinase" evidence="2">
    <location>
        <begin position="139"/>
        <end position="388"/>
    </location>
</feature>
<dbReference type="Proteomes" id="UP000001307">
    <property type="component" value="Unassembled WGS sequence"/>
</dbReference>
<dbReference type="GO" id="GO:0044773">
    <property type="term" value="P:mitotic DNA damage checkpoint signaling"/>
    <property type="evidence" value="ECO:0007669"/>
    <property type="project" value="TreeGrafter"/>
</dbReference>
<dbReference type="InParanoid" id="E4XL65"/>
<dbReference type="Pfam" id="PF00069">
    <property type="entry name" value="Pkinase"/>
    <property type="match status" value="1"/>
</dbReference>
<dbReference type="InterPro" id="IPR011009">
    <property type="entry name" value="Kinase-like_dom_sf"/>
</dbReference>
<keyword evidence="4" id="KW-1185">Reference proteome</keyword>
<sequence>MLEFSILAILATCIAGMGQIASSKRETLPVWERKNGKKEIEKWLEGFLAKLKRTSTRTEKCRLILAVERMKFENDHYAAWWNHVRFGEENGEIFDRFKESLQKIKITEFQKQLLKSNAALKIGHSEIKEEKGEWKIPTELKSKIISEGGEALVFSEKFGIFETAVRIQIFDPFLFTDEFGLDLMTWKINFEKDYEKAVKKDESGNENQMPMHKNIIKNFINIELFHKKDLKKEDCIGWITIMEKADEDLRTVLKAEKIGIQKRKKIAEGIVDGFIYLNKIGIYHFDKKLENVLLMDGIPKIIDFGLILETTGRSGYREMGYTRKGSKFRSSAALSAATPGFADQNQFTGDQSTKKKKKKSTKLLRNAMRLLSTKLKNATFQSSAKSRL</sequence>
<feature type="signal peptide" evidence="1">
    <location>
        <begin position="1"/>
        <end position="23"/>
    </location>
</feature>
<accession>E4XL65</accession>
<dbReference type="EMBL" id="FN653067">
    <property type="protein sequence ID" value="CBY10826.1"/>
    <property type="molecule type" value="Genomic_DNA"/>
</dbReference>
<dbReference type="OrthoDB" id="20524at2759"/>
<dbReference type="PANTHER" id="PTHR44167:SF24">
    <property type="entry name" value="SERINE_THREONINE-PROTEIN KINASE CHK2"/>
    <property type="match status" value="1"/>
</dbReference>
<protein>
    <recommendedName>
        <fullName evidence="2">Protein kinase domain-containing protein</fullName>
    </recommendedName>
</protein>
<reference evidence="3" key="1">
    <citation type="journal article" date="2010" name="Science">
        <title>Plasticity of animal genome architecture unmasked by rapid evolution of a pelagic tunicate.</title>
        <authorList>
            <person name="Denoeud F."/>
            <person name="Henriet S."/>
            <person name="Mungpakdee S."/>
            <person name="Aury J.M."/>
            <person name="Da Silva C."/>
            <person name="Brinkmann H."/>
            <person name="Mikhaleva J."/>
            <person name="Olsen L.C."/>
            <person name="Jubin C."/>
            <person name="Canestro C."/>
            <person name="Bouquet J.M."/>
            <person name="Danks G."/>
            <person name="Poulain J."/>
            <person name="Campsteijn C."/>
            <person name="Adamski M."/>
            <person name="Cross I."/>
            <person name="Yadetie F."/>
            <person name="Muffato M."/>
            <person name="Louis A."/>
            <person name="Butcher S."/>
            <person name="Tsagkogeorga G."/>
            <person name="Konrad A."/>
            <person name="Singh S."/>
            <person name="Jensen M.F."/>
            <person name="Cong E.H."/>
            <person name="Eikeseth-Otteraa H."/>
            <person name="Noel B."/>
            <person name="Anthouard V."/>
            <person name="Porcel B.M."/>
            <person name="Kachouri-Lafond R."/>
            <person name="Nishino A."/>
            <person name="Ugolini M."/>
            <person name="Chourrout P."/>
            <person name="Nishida H."/>
            <person name="Aasland R."/>
            <person name="Huzurbazar S."/>
            <person name="Westhof E."/>
            <person name="Delsuc F."/>
            <person name="Lehrach H."/>
            <person name="Reinhardt R."/>
            <person name="Weissenbach J."/>
            <person name="Roy S.W."/>
            <person name="Artiguenave F."/>
            <person name="Postlethwait J.H."/>
            <person name="Manak J.R."/>
            <person name="Thompson E.M."/>
            <person name="Jaillon O."/>
            <person name="Du Pasquier L."/>
            <person name="Boudinot P."/>
            <person name="Liberles D.A."/>
            <person name="Volff J.N."/>
            <person name="Philippe H."/>
            <person name="Lenhard B."/>
            <person name="Roest Crollius H."/>
            <person name="Wincker P."/>
            <person name="Chourrout D."/>
        </authorList>
    </citation>
    <scope>NUCLEOTIDE SEQUENCE [LARGE SCALE GENOMIC DNA]</scope>
</reference>
<keyword evidence="1" id="KW-0732">Signal</keyword>
<dbReference type="PANTHER" id="PTHR44167">
    <property type="entry name" value="OVARIAN-SPECIFIC SERINE/THREONINE-PROTEIN KINASE LOK-RELATED"/>
    <property type="match status" value="1"/>
</dbReference>
<name>E4XL65_OIKDI</name>
<dbReference type="GO" id="GO:0005737">
    <property type="term" value="C:cytoplasm"/>
    <property type="evidence" value="ECO:0007669"/>
    <property type="project" value="TreeGrafter"/>
</dbReference>
<dbReference type="GO" id="GO:0005634">
    <property type="term" value="C:nucleus"/>
    <property type="evidence" value="ECO:0007669"/>
    <property type="project" value="TreeGrafter"/>
</dbReference>
<dbReference type="InterPro" id="IPR000719">
    <property type="entry name" value="Prot_kinase_dom"/>
</dbReference>